<sequence length="398" mass="42676">MDKSESEAAPGWLETRLPLCAVWRTQWRDHLVPANLTLVWSFGVLVAVALGVLTLSGIWLGFAYVPTTQGAALSIERYTRAVNFGWLIRDLHRDGATMLFGVVFIELFRGIYYGSYRNRRELAWIIEVVRFFAFLAVGFFGFAMTGGAVADAAVTIMAAHIAAIPLFGSALAHWFLGGFMVGSATAPRLAMAHETIGFLVLLIALLGFMASRAAPPANPDGIAVPDPRDMVPQSAYAGKLFTAFMIFALIFAVIVAFAPGLGQPAGMSLTSPMAMPVQPVPPWYLLGFHGLARAGQSAGGGTLLTVAALVLLGALPWLDQGIVASGRYRPLYAGFVIVLAIDWVVLSVAAAQPATGIWPAVIDIATIYVFVHFIVITPLVTMLERAHPVPARIARRTA</sequence>
<dbReference type="EMBL" id="JAKGBZ010000023">
    <property type="protein sequence ID" value="MCF3947433.1"/>
    <property type="molecule type" value="Genomic_DNA"/>
</dbReference>
<feature type="transmembrane region" description="Helical" evidence="12">
    <location>
        <begin position="122"/>
        <end position="142"/>
    </location>
</feature>
<keyword evidence="4 11" id="KW-0349">Heme</keyword>
<comment type="subunit">
    <text evidence="2 11">The main subunits of complex b-c1 are: cytochrome b, cytochrome c1 and the Rieske protein.</text>
</comment>
<feature type="transmembrane region" description="Helical" evidence="12">
    <location>
        <begin position="298"/>
        <end position="318"/>
    </location>
</feature>
<dbReference type="InterPro" id="IPR027387">
    <property type="entry name" value="Cytb/b6-like_sf"/>
</dbReference>
<accession>A0ABS9DZC2</accession>
<dbReference type="InterPro" id="IPR005797">
    <property type="entry name" value="Cyt_b/b6_N"/>
</dbReference>
<comment type="function">
    <text evidence="11">Component of the ubiquinol-cytochrome c reductase complex (complex III or cytochrome b-c1 complex), which is a respiratory chain that generates an electrochemical potential coupled to ATP synthesis.</text>
</comment>
<dbReference type="Pfam" id="PF00033">
    <property type="entry name" value="Cytochrome_B"/>
    <property type="match status" value="1"/>
</dbReference>
<dbReference type="Gene3D" id="1.20.810.10">
    <property type="entry name" value="Cytochrome Bc1 Complex, Chain C"/>
    <property type="match status" value="1"/>
</dbReference>
<keyword evidence="16" id="KW-1185">Reference proteome</keyword>
<evidence type="ECO:0000313" key="15">
    <source>
        <dbReference type="EMBL" id="MCF3947433.1"/>
    </source>
</evidence>
<reference evidence="15 16" key="1">
    <citation type="submission" date="2022-01" db="EMBL/GenBank/DDBJ databases">
        <authorList>
            <person name="Won M."/>
            <person name="Kim S.-J."/>
            <person name="Kwon S.-W."/>
        </authorList>
    </citation>
    <scope>NUCLEOTIDE SEQUENCE [LARGE SCALE GENOMIC DNA]</scope>
    <source>
        <strain evidence="15 16">KCTC 23505</strain>
    </source>
</reference>
<evidence type="ECO:0000256" key="2">
    <source>
        <dbReference type="ARBA" id="ARBA00011649"/>
    </source>
</evidence>
<feature type="transmembrane region" description="Helical" evidence="12">
    <location>
        <begin position="96"/>
        <end position="116"/>
    </location>
</feature>
<feature type="transmembrane region" description="Helical" evidence="12">
    <location>
        <begin position="154"/>
        <end position="176"/>
    </location>
</feature>
<dbReference type="Proteomes" id="UP001521209">
    <property type="component" value="Unassembled WGS sequence"/>
</dbReference>
<comment type="cofactor">
    <cofactor evidence="11">
        <name>heme b</name>
        <dbReference type="ChEBI" id="CHEBI:60344"/>
    </cofactor>
    <text evidence="11">Binds 2 heme groups non-covalently.</text>
</comment>
<comment type="subcellular location">
    <subcellularLocation>
        <location evidence="1">Membrane</location>
        <topology evidence="1">Multi-pass membrane protein</topology>
    </subcellularLocation>
</comment>
<feature type="transmembrane region" description="Helical" evidence="12">
    <location>
        <begin position="236"/>
        <end position="258"/>
    </location>
</feature>
<keyword evidence="5 11" id="KW-0812">Transmembrane</keyword>
<dbReference type="InterPro" id="IPR036150">
    <property type="entry name" value="Cyt_b/b6_C_sf"/>
</dbReference>
<gene>
    <name evidence="15" type="ORF">L2A60_12170</name>
</gene>
<feature type="domain" description="Cytochrome b/b6 C-terminal region profile" evidence="14">
    <location>
        <begin position="223"/>
        <end position="391"/>
    </location>
</feature>
<evidence type="ECO:0000256" key="5">
    <source>
        <dbReference type="ARBA" id="ARBA00022692"/>
    </source>
</evidence>
<comment type="similarity">
    <text evidence="11">Belongs to the cytochrome b family.</text>
</comment>
<proteinExistence type="inferred from homology"/>
<feature type="transmembrane region" description="Helical" evidence="12">
    <location>
        <begin position="330"/>
        <end position="351"/>
    </location>
</feature>
<evidence type="ECO:0000256" key="8">
    <source>
        <dbReference type="ARBA" id="ARBA00022989"/>
    </source>
</evidence>
<evidence type="ECO:0000256" key="3">
    <source>
        <dbReference type="ARBA" id="ARBA00022448"/>
    </source>
</evidence>
<keyword evidence="8 12" id="KW-1133">Transmembrane helix</keyword>
<dbReference type="PANTHER" id="PTHR19271">
    <property type="entry name" value="CYTOCHROME B"/>
    <property type="match status" value="1"/>
</dbReference>
<keyword evidence="6" id="KW-0479">Metal-binding</keyword>
<evidence type="ECO:0000256" key="4">
    <source>
        <dbReference type="ARBA" id="ARBA00022617"/>
    </source>
</evidence>
<feature type="transmembrane region" description="Helical" evidence="12">
    <location>
        <begin position="196"/>
        <end position="215"/>
    </location>
</feature>
<keyword evidence="3 11" id="KW-0813">Transport</keyword>
<dbReference type="InterPro" id="IPR016174">
    <property type="entry name" value="Di-haem_cyt_TM"/>
</dbReference>
<dbReference type="PANTHER" id="PTHR19271:SF16">
    <property type="entry name" value="CYTOCHROME B"/>
    <property type="match status" value="1"/>
</dbReference>
<keyword evidence="11" id="KW-0679">Respiratory chain</keyword>
<dbReference type="Pfam" id="PF00032">
    <property type="entry name" value="Cytochrom_B_C"/>
    <property type="match status" value="1"/>
</dbReference>
<organism evidence="15 16">
    <name type="scientific">Acidiphilium iwatense</name>
    <dbReference type="NCBI Taxonomy" id="768198"/>
    <lineage>
        <taxon>Bacteria</taxon>
        <taxon>Pseudomonadati</taxon>
        <taxon>Pseudomonadota</taxon>
        <taxon>Alphaproteobacteria</taxon>
        <taxon>Acetobacterales</taxon>
        <taxon>Acidocellaceae</taxon>
        <taxon>Acidiphilium</taxon>
    </lineage>
</organism>
<dbReference type="PROSITE" id="PS51003">
    <property type="entry name" value="CYTB_CTER"/>
    <property type="match status" value="1"/>
</dbReference>
<evidence type="ECO:0000256" key="12">
    <source>
        <dbReference type="SAM" id="Phobius"/>
    </source>
</evidence>
<dbReference type="SUPFAM" id="SSF81342">
    <property type="entry name" value="Transmembrane di-heme cytochromes"/>
    <property type="match status" value="1"/>
</dbReference>
<evidence type="ECO:0000256" key="7">
    <source>
        <dbReference type="ARBA" id="ARBA00022982"/>
    </source>
</evidence>
<keyword evidence="9" id="KW-0408">Iron</keyword>
<evidence type="ECO:0000259" key="13">
    <source>
        <dbReference type="PROSITE" id="PS51002"/>
    </source>
</evidence>
<keyword evidence="10 12" id="KW-0472">Membrane</keyword>
<name>A0ABS9DZC2_9PROT</name>
<evidence type="ECO:0000259" key="14">
    <source>
        <dbReference type="PROSITE" id="PS51003"/>
    </source>
</evidence>
<keyword evidence="7 11" id="KW-0249">Electron transport</keyword>
<feature type="domain" description="Cytochrome b/b6 N-terminal region profile" evidence="13">
    <location>
        <begin position="9"/>
        <end position="220"/>
    </location>
</feature>
<protein>
    <recommendedName>
        <fullName evidence="11">Cytochrome b</fullName>
    </recommendedName>
</protein>
<evidence type="ECO:0000256" key="11">
    <source>
        <dbReference type="RuleBase" id="RU003385"/>
    </source>
</evidence>
<dbReference type="PROSITE" id="PS51002">
    <property type="entry name" value="CYTB_NTER"/>
    <property type="match status" value="1"/>
</dbReference>
<dbReference type="RefSeq" id="WP_235704663.1">
    <property type="nucleotide sequence ID" value="NZ_JAKGBZ010000023.1"/>
</dbReference>
<comment type="caution">
    <text evidence="15">The sequence shown here is derived from an EMBL/GenBank/DDBJ whole genome shotgun (WGS) entry which is preliminary data.</text>
</comment>
<feature type="transmembrane region" description="Helical" evidence="12">
    <location>
        <begin position="357"/>
        <end position="383"/>
    </location>
</feature>
<feature type="transmembrane region" description="Helical" evidence="12">
    <location>
        <begin position="38"/>
        <end position="65"/>
    </location>
</feature>
<evidence type="ECO:0000313" key="16">
    <source>
        <dbReference type="Proteomes" id="UP001521209"/>
    </source>
</evidence>
<evidence type="ECO:0000256" key="1">
    <source>
        <dbReference type="ARBA" id="ARBA00004141"/>
    </source>
</evidence>
<dbReference type="InterPro" id="IPR005798">
    <property type="entry name" value="Cyt_b/b6_C"/>
</dbReference>
<dbReference type="SUPFAM" id="SSF81648">
    <property type="entry name" value="a domain/subunit of cytochrome bc1 complex (Ubiquinol-cytochrome c reductase)"/>
    <property type="match status" value="1"/>
</dbReference>
<evidence type="ECO:0000256" key="9">
    <source>
        <dbReference type="ARBA" id="ARBA00023004"/>
    </source>
</evidence>
<evidence type="ECO:0000256" key="10">
    <source>
        <dbReference type="ARBA" id="ARBA00023136"/>
    </source>
</evidence>
<evidence type="ECO:0000256" key="6">
    <source>
        <dbReference type="ARBA" id="ARBA00022723"/>
    </source>
</evidence>